<evidence type="ECO:0000256" key="1">
    <source>
        <dbReference type="ARBA" id="ARBA00023239"/>
    </source>
</evidence>
<evidence type="ECO:0000313" key="3">
    <source>
        <dbReference type="EMBL" id="KAF5377046.1"/>
    </source>
</evidence>
<name>A0A8H5M1C3_9AGAR</name>
<evidence type="ECO:0008006" key="5">
    <source>
        <dbReference type="Google" id="ProtNLM"/>
    </source>
</evidence>
<dbReference type="GO" id="GO:0001522">
    <property type="term" value="P:pseudouridine synthesis"/>
    <property type="evidence" value="ECO:0007669"/>
    <property type="project" value="InterPro"/>
</dbReference>
<dbReference type="EMBL" id="JAACJN010000086">
    <property type="protein sequence ID" value="KAF5377046.1"/>
    <property type="molecule type" value="Genomic_DNA"/>
</dbReference>
<dbReference type="SUPFAM" id="SSF51569">
    <property type="entry name" value="Aldolase"/>
    <property type="match status" value="1"/>
</dbReference>
<keyword evidence="4" id="KW-1185">Reference proteome</keyword>
<dbReference type="CDD" id="cd00408">
    <property type="entry name" value="DHDPS-like"/>
    <property type="match status" value="1"/>
</dbReference>
<dbReference type="InterPro" id="IPR013785">
    <property type="entry name" value="Aldolase_TIM"/>
</dbReference>
<organism evidence="3 4">
    <name type="scientific">Collybiopsis confluens</name>
    <dbReference type="NCBI Taxonomy" id="2823264"/>
    <lineage>
        <taxon>Eukaryota</taxon>
        <taxon>Fungi</taxon>
        <taxon>Dikarya</taxon>
        <taxon>Basidiomycota</taxon>
        <taxon>Agaricomycotina</taxon>
        <taxon>Agaricomycetes</taxon>
        <taxon>Agaricomycetidae</taxon>
        <taxon>Agaricales</taxon>
        <taxon>Marasmiineae</taxon>
        <taxon>Omphalotaceae</taxon>
        <taxon>Collybiopsis</taxon>
    </lineage>
</organism>
<dbReference type="PANTHER" id="PTHR12128">
    <property type="entry name" value="DIHYDRODIPICOLINATE SYNTHASE"/>
    <property type="match status" value="1"/>
</dbReference>
<dbReference type="GO" id="GO:0008840">
    <property type="term" value="F:4-hydroxy-tetrahydrodipicolinate synthase activity"/>
    <property type="evidence" value="ECO:0007669"/>
    <property type="project" value="TreeGrafter"/>
</dbReference>
<evidence type="ECO:0000256" key="2">
    <source>
        <dbReference type="SAM" id="MobiDB-lite"/>
    </source>
</evidence>
<feature type="compositionally biased region" description="Basic residues" evidence="2">
    <location>
        <begin position="569"/>
        <end position="579"/>
    </location>
</feature>
<dbReference type="PANTHER" id="PTHR12128:SF66">
    <property type="entry name" value="4-HYDROXY-2-OXOGLUTARATE ALDOLASE, MITOCHONDRIAL"/>
    <property type="match status" value="1"/>
</dbReference>
<dbReference type="GO" id="GO:0003723">
    <property type="term" value="F:RNA binding"/>
    <property type="evidence" value="ECO:0007669"/>
    <property type="project" value="InterPro"/>
</dbReference>
<keyword evidence="1" id="KW-0456">Lyase</keyword>
<proteinExistence type="predicted"/>
<comment type="caution">
    <text evidence="3">The sequence shown here is derived from an EMBL/GenBank/DDBJ whole genome shotgun (WGS) entry which is preliminary data.</text>
</comment>
<dbReference type="Proteomes" id="UP000518752">
    <property type="component" value="Unassembled WGS sequence"/>
</dbReference>
<dbReference type="OrthoDB" id="9995526at2759"/>
<dbReference type="AlphaFoldDB" id="A0A8H5M1C3"/>
<sequence>MAPGVVRDFETGILAHVVPSTLIYGARGVCVSVFDTSGTQPQQKLKQAETVVGNLKVLKIPDLTDDEIWEASAILSPVHKLGREGAISYAHAAVGRLIVATQVPVGSVASPGHTLLCMIYPSLWSSQMSVQRVPRRATASSIPLLALALVIAIISNRSTVDLTHALSQPSMPQTEVTETLYQVFTLLDRNVPAEFTLQLGLIIESYRFRALRLSSAQEKQRADAIWRTAHDMASVVFSNAIFSDCMNGDEYQMGLLEKLVKKCILSSDFQDPEPSSNDLHAPLFLHLVHPRALQNLQTALTHVKQLGSYLASMTPRTENAQLSREVLLNLVECSGIDLEGLDSILDKLAKSVRAFDVVRSLTLGWPDDESRRALAAFEPSSAMQIPLREVVNTMAQTPALNKALLFVKSFEMADGEPNMLLGPPKDKMRDVVSKGILLNRNLMGSMTCLRCGGQTEYGKDTKVSRPVHLWEKSWARKCQLCGTAIAVLFGSTPALSHSTHTRLEIIISLSVRRVTTMPKVTVPPLPTSCLFGMIKPSGPTSMSLLNDLQPLLSKSRLFAQPAPEDTAPKHKKKRSKKVGSVKLGQGGTLDPLADGVLGLSSKGTWGGEGYKAAHPISRLHQSTCQTATSRRVPEQLDIRNIPRPAFWAAKQIVMIAKAPVLEQHRGSMSPKRWLIKRYQNFEEKYNRHPPSLKMDGKPLYEYARNGIPLPRPIEARAVTVHSLELVEWKGSDHSFSWPEKTLSDDQRKAMETAIRGVDKTATIEDDPETAAEDNTPAAFVIKMRVSGGTYVRSLVHDLAHELGSAGHVVTLTRSRQGRFAFEQTEDRDRSCIPWSTFERALSDPGAADEEGWTEWEREVVRHMEVIYRSGPVRRKRSSDLGISGPAATRPFDKSEATEAAGTIYPTMSPLTNGVSNGQISRPLKPGILTPIPTFFLRDSEDLARTATAGVGPLISGSMGEALHLSHSERSTLIRTARKTLDDIGLSHVPLLVGTGAGSTRESVELCKEAAEAGADYAIAIISGYFAGVLAGNRAALKAYWAEISEKSPIPVMIYNYPGASAGIDLDSDLISELAIECPNICGVKLTCGNVGKLTRIADLVSSADFTSKYPRKNKNAPFLVLGGYVDFVTPSTYANGHGAITGLANIAPYAAVKLFEVSVASRSDLNLLTEAIRLQGILARADFTISKASISGTKYLLQKLYGYGGLPRKPLPPISSKAGEALWEHPHTQDLIKLERELSGKAEA</sequence>
<dbReference type="PRINTS" id="PR00146">
    <property type="entry name" value="DHPICSNTHASE"/>
</dbReference>
<dbReference type="Pfam" id="PF00701">
    <property type="entry name" value="DHDPS"/>
    <property type="match status" value="1"/>
</dbReference>
<dbReference type="InterPro" id="IPR020103">
    <property type="entry name" value="PsdUridine_synth_cat_dom_sf"/>
</dbReference>
<reference evidence="3 4" key="1">
    <citation type="journal article" date="2020" name="ISME J.">
        <title>Uncovering the hidden diversity of litter-decomposition mechanisms in mushroom-forming fungi.</title>
        <authorList>
            <person name="Floudas D."/>
            <person name="Bentzer J."/>
            <person name="Ahren D."/>
            <person name="Johansson T."/>
            <person name="Persson P."/>
            <person name="Tunlid A."/>
        </authorList>
    </citation>
    <scope>NUCLEOTIDE SEQUENCE [LARGE SCALE GENOMIC DNA]</scope>
    <source>
        <strain evidence="3 4">CBS 406.79</strain>
    </source>
</reference>
<dbReference type="InterPro" id="IPR002220">
    <property type="entry name" value="DapA-like"/>
</dbReference>
<evidence type="ECO:0000313" key="4">
    <source>
        <dbReference type="Proteomes" id="UP000518752"/>
    </source>
</evidence>
<feature type="region of interest" description="Disordered" evidence="2">
    <location>
        <begin position="559"/>
        <end position="584"/>
    </location>
</feature>
<protein>
    <recommendedName>
        <fullName evidence="5">Dihydrodipicolinate synthase</fullName>
    </recommendedName>
</protein>
<dbReference type="Gene3D" id="3.30.2350.10">
    <property type="entry name" value="Pseudouridine synthase"/>
    <property type="match status" value="2"/>
</dbReference>
<gene>
    <name evidence="3" type="ORF">D9757_007706</name>
</gene>
<dbReference type="SUPFAM" id="SSF55120">
    <property type="entry name" value="Pseudouridine synthase"/>
    <property type="match status" value="2"/>
</dbReference>
<dbReference type="Gene3D" id="3.20.20.70">
    <property type="entry name" value="Aldolase class I"/>
    <property type="match status" value="1"/>
</dbReference>
<dbReference type="SMART" id="SM01130">
    <property type="entry name" value="DHDPS"/>
    <property type="match status" value="1"/>
</dbReference>
<dbReference type="GO" id="GO:0009982">
    <property type="term" value="F:pseudouridine synthase activity"/>
    <property type="evidence" value="ECO:0007669"/>
    <property type="project" value="InterPro"/>
</dbReference>
<accession>A0A8H5M1C3</accession>